<dbReference type="GO" id="GO:0004842">
    <property type="term" value="F:ubiquitin-protein transferase activity"/>
    <property type="evidence" value="ECO:0007669"/>
    <property type="project" value="InterPro"/>
</dbReference>
<dbReference type="InterPro" id="IPR010606">
    <property type="entry name" value="Mib_Herc2"/>
</dbReference>
<accession>K3WUM2</accession>
<dbReference type="Pfam" id="PF06701">
    <property type="entry name" value="MIB_HERC2"/>
    <property type="match status" value="1"/>
</dbReference>
<keyword evidence="4" id="KW-1185">Reference proteome</keyword>
<dbReference type="EnsemblProtists" id="PYU1_T008669">
    <property type="protein sequence ID" value="PYU1_T008669"/>
    <property type="gene ID" value="PYU1_G008652"/>
</dbReference>
<dbReference type="Gene3D" id="2.30.30.40">
    <property type="entry name" value="SH3 Domains"/>
    <property type="match status" value="1"/>
</dbReference>
<dbReference type="eggNOG" id="KOG4582">
    <property type="taxonomic scope" value="Eukaryota"/>
</dbReference>
<reference evidence="4" key="1">
    <citation type="journal article" date="2010" name="Genome Biol.">
        <title>Genome sequence of the necrotrophic plant pathogen Pythium ultimum reveals original pathogenicity mechanisms and effector repertoire.</title>
        <authorList>
            <person name="Levesque C.A."/>
            <person name="Brouwer H."/>
            <person name="Cano L."/>
            <person name="Hamilton J.P."/>
            <person name="Holt C."/>
            <person name="Huitema E."/>
            <person name="Raffaele S."/>
            <person name="Robideau G.P."/>
            <person name="Thines M."/>
            <person name="Win J."/>
            <person name="Zerillo M.M."/>
            <person name="Beakes G.W."/>
            <person name="Boore J.L."/>
            <person name="Busam D."/>
            <person name="Dumas B."/>
            <person name="Ferriera S."/>
            <person name="Fuerstenberg S.I."/>
            <person name="Gachon C.M."/>
            <person name="Gaulin E."/>
            <person name="Govers F."/>
            <person name="Grenville-Briggs L."/>
            <person name="Horner N."/>
            <person name="Hostetler J."/>
            <person name="Jiang R.H."/>
            <person name="Johnson J."/>
            <person name="Krajaejun T."/>
            <person name="Lin H."/>
            <person name="Meijer H.J."/>
            <person name="Moore B."/>
            <person name="Morris P."/>
            <person name="Phuntmart V."/>
            <person name="Puiu D."/>
            <person name="Shetty J."/>
            <person name="Stajich J.E."/>
            <person name="Tripathy S."/>
            <person name="Wawra S."/>
            <person name="van West P."/>
            <person name="Whitty B.R."/>
            <person name="Coutinho P.M."/>
            <person name="Henrissat B."/>
            <person name="Martin F."/>
            <person name="Thomas P.D."/>
            <person name="Tyler B.M."/>
            <person name="De Vries R.P."/>
            <person name="Kamoun S."/>
            <person name="Yandell M."/>
            <person name="Tisserat N."/>
            <person name="Buell C.R."/>
        </authorList>
    </citation>
    <scope>NUCLEOTIDE SEQUENCE</scope>
    <source>
        <strain evidence="4">DAOM:BR144</strain>
    </source>
</reference>
<evidence type="ECO:0000313" key="4">
    <source>
        <dbReference type="Proteomes" id="UP000019132"/>
    </source>
</evidence>
<dbReference type="VEuPathDB" id="FungiDB:PYU1_G008652"/>
<dbReference type="HOGENOM" id="CLU_269118_0_0_1"/>
<feature type="domain" description="MIB/HERC2" evidence="2">
    <location>
        <begin position="644"/>
        <end position="722"/>
    </location>
</feature>
<feature type="compositionally biased region" description="Basic and acidic residues" evidence="1">
    <location>
        <begin position="73"/>
        <end position="84"/>
    </location>
</feature>
<dbReference type="InParanoid" id="K3WUM2"/>
<dbReference type="AlphaFoldDB" id="K3WUM2"/>
<name>K3WUM2_GLOUD</name>
<proteinExistence type="predicted"/>
<evidence type="ECO:0000256" key="1">
    <source>
        <dbReference type="SAM" id="MobiDB-lite"/>
    </source>
</evidence>
<feature type="compositionally biased region" description="Acidic residues" evidence="1">
    <location>
        <begin position="52"/>
        <end position="62"/>
    </location>
</feature>
<dbReference type="STRING" id="431595.K3WUM2"/>
<evidence type="ECO:0000313" key="3">
    <source>
        <dbReference type="EnsemblProtists" id="PYU1_T008669"/>
    </source>
</evidence>
<dbReference type="GO" id="GO:0046872">
    <property type="term" value="F:metal ion binding"/>
    <property type="evidence" value="ECO:0007669"/>
    <property type="project" value="InterPro"/>
</dbReference>
<dbReference type="SUPFAM" id="SSF159034">
    <property type="entry name" value="Mib/herc2 domain-like"/>
    <property type="match status" value="1"/>
</dbReference>
<organism evidence="3 4">
    <name type="scientific">Globisporangium ultimum (strain ATCC 200006 / CBS 805.95 / DAOM BR144)</name>
    <name type="common">Pythium ultimum</name>
    <dbReference type="NCBI Taxonomy" id="431595"/>
    <lineage>
        <taxon>Eukaryota</taxon>
        <taxon>Sar</taxon>
        <taxon>Stramenopiles</taxon>
        <taxon>Oomycota</taxon>
        <taxon>Peronosporomycetes</taxon>
        <taxon>Pythiales</taxon>
        <taxon>Pythiaceae</taxon>
        <taxon>Globisporangium</taxon>
    </lineage>
</organism>
<feature type="region of interest" description="Disordered" evidence="1">
    <location>
        <begin position="51"/>
        <end position="125"/>
    </location>
</feature>
<dbReference type="PANTHER" id="PTHR24202:SF4">
    <property type="entry name" value="E3 UBIQUITIN-PROTEIN LIGASE MIB2-RELATED"/>
    <property type="match status" value="1"/>
</dbReference>
<dbReference type="InterPro" id="IPR037252">
    <property type="entry name" value="Mib_Herc2_sf"/>
</dbReference>
<reference evidence="4" key="2">
    <citation type="submission" date="2010-04" db="EMBL/GenBank/DDBJ databases">
        <authorList>
            <person name="Buell R."/>
            <person name="Hamilton J."/>
            <person name="Hostetler J."/>
        </authorList>
    </citation>
    <scope>NUCLEOTIDE SEQUENCE [LARGE SCALE GENOMIC DNA]</scope>
    <source>
        <strain evidence="4">DAOM:BR144</strain>
    </source>
</reference>
<dbReference type="Proteomes" id="UP000019132">
    <property type="component" value="Unassembled WGS sequence"/>
</dbReference>
<dbReference type="PROSITE" id="PS51416">
    <property type="entry name" value="MIB_HERC2"/>
    <property type="match status" value="1"/>
</dbReference>
<dbReference type="EMBL" id="GL376558">
    <property type="status" value="NOT_ANNOTATED_CDS"/>
    <property type="molecule type" value="Genomic_DNA"/>
</dbReference>
<dbReference type="GO" id="GO:0016567">
    <property type="term" value="P:protein ubiquitination"/>
    <property type="evidence" value="ECO:0007669"/>
    <property type="project" value="InterPro"/>
</dbReference>
<evidence type="ECO:0000259" key="2">
    <source>
        <dbReference type="PROSITE" id="PS51416"/>
    </source>
</evidence>
<feature type="compositionally biased region" description="Acidic residues" evidence="1">
    <location>
        <begin position="85"/>
        <end position="124"/>
    </location>
</feature>
<dbReference type="PANTHER" id="PTHR24202">
    <property type="entry name" value="E3 UBIQUITIN-PROTEIN LIGASE MIB2"/>
    <property type="match status" value="1"/>
</dbReference>
<reference evidence="3" key="3">
    <citation type="submission" date="2015-02" db="UniProtKB">
        <authorList>
            <consortium name="EnsemblProtists"/>
        </authorList>
    </citation>
    <scope>IDENTIFICATION</scope>
    <source>
        <strain evidence="3">DAOM BR144</strain>
    </source>
</reference>
<protein>
    <recommendedName>
        <fullName evidence="2">MIB/HERC2 domain-containing protein</fullName>
    </recommendedName>
</protein>
<dbReference type="GO" id="GO:0005737">
    <property type="term" value="C:cytoplasm"/>
    <property type="evidence" value="ECO:0007669"/>
    <property type="project" value="TreeGrafter"/>
</dbReference>
<sequence>MGISLALNGDTKRDDAAVAMHKSLPPFLDSEETYHFFNDDVVLRTNAIRTLDEEDEAGDEAEGTMYNGDEQERDNGDDGRRGDGAAEDSESVVSEEDDDNDDNDDNDDDDYDEDEDEDEDEEDGALMIHRNAIAKCKNTRKKRKQQQQHRRMRTKITSAMLKRNSLRSERIPDPAPMYDEIYDSFDDLYVGYHAQSNDLQRKDWEQKQQNKTRRARAALAAYTRRTFAAKSYRYRKQCEFLRVCYQRALETEPLAEERAGYVGKDTLGEKCDKLVHEDGGPPHSSSSLLSGIVRKDDVVETTTPTLYPRKWPHLPFRSPLLWKDNVDDAVEFLSKLSELPETSLLYEPIDIQGFTKEVVALLEAVGVDLNMDTHGSEHKNPGTETQQLPEEAVAGLTALLGMGVQLQSFSLLSFAALHLTALGRGTLLGEARVVRPRLQNVLSMYWGRLVNYASSPSYAATYSRGLLSQWKVSACQPSSSDAIATDGLFLYVFSRSGLLKIGTGNGVTVRDFVYGHNREYTRSRDAERSWLCCIGNYLYCRTIVMPSNRVDRIDINNLNSVEELFFSPNRAIQGKGVSESSVYAMVTDGIDLYTIKCIDTHKRSIQEKKEELVKSRLSNTIDHAIDRILNSEHHKSNEKTKELSSKCDGSDIQIGDRVMRGPDWKWSNQDGEKGSFGTVERISTWGGVAGSGVTVRWDKTQRVNTYRWGAENCYDLIIVVEKDGQIIEQKKLPSKATQENEAGGNSAEEHLSPRHQFMLFRHSVSQIMSTIDLEDEDIDHFLDLTPMCSEEDDSSQKSPALTDKVQLAATLKALETDTFSNDGIENAVVKFVAAELQRVEQWMLRQVQLLNEWHYLQVDGVTVEEMTERYADNHDRLRELCELRDITYNSIDVNGCIKKLHAYLHKQDAHTKDDMTSQASAAYQFVANEIIKKAQFLMDRGMSVIANELPDAAGAKYELSGLKAAMNVASCFNRPRHDLVMVAGEFLRCSVSSAVITQCAQIQSKRLKERLAGFYLLEFALSGIETMDVRTWFVGRGLVALSSSSYFDSGYFTGCLLGDRTLMTEFAAILRKSENSTVNFLNDKQKPHALRTIALAELFCAMQLTDSSETVDGLDCAANLISSIDGASPSESMKDSDTSNIGWILYRLHHDQVYDRISSLDKPRQDVLKSKAVSTARMLYTHYEKVKTFETRNETKILCGGLKGWCSSLYAKIIRRV</sequence>